<evidence type="ECO:0000313" key="2">
    <source>
        <dbReference type="EMBL" id="AKQ46790.1"/>
    </source>
</evidence>
<dbReference type="EMBL" id="CP010777">
    <property type="protein sequence ID" value="AKQ46790.1"/>
    <property type="molecule type" value="Genomic_DNA"/>
</dbReference>
<sequence length="169" mass="18244">MPQKSTQAYRVVVKFTDGESAEGILYTVQDSMIRVMPKSLVKANRIPTEGELLNFPVSGIMLLKIRKLNALKKGLWKGALAGAVSGALLGYVLYSPCQEPFCLDFGRSFSIYVGVINGSVGGTGIGILLGSSNEKFQIKGRQENYEALKAQLLPFALSSSPEAGSRERP</sequence>
<proteinExistence type="predicted"/>
<keyword evidence="1" id="KW-0472">Membrane</keyword>
<keyword evidence="3" id="KW-1185">Reference proteome</keyword>
<name>A0A0H4VLU7_9BACT</name>
<evidence type="ECO:0000256" key="1">
    <source>
        <dbReference type="SAM" id="Phobius"/>
    </source>
</evidence>
<accession>A0A0H4VLU7</accession>
<keyword evidence="1" id="KW-0812">Transmembrane</keyword>
<dbReference type="PATRIC" id="fig|1379910.4.peg.3495"/>
<evidence type="ECO:0000313" key="3">
    <source>
        <dbReference type="Proteomes" id="UP000036458"/>
    </source>
</evidence>
<feature type="transmembrane region" description="Helical" evidence="1">
    <location>
        <begin position="109"/>
        <end position="129"/>
    </location>
</feature>
<dbReference type="KEGG" id="ruf:TH63_16020"/>
<dbReference type="Proteomes" id="UP000036458">
    <property type="component" value="Chromosome"/>
</dbReference>
<dbReference type="AlphaFoldDB" id="A0A0H4VLU7"/>
<keyword evidence="1" id="KW-1133">Transmembrane helix</keyword>
<protein>
    <submittedName>
        <fullName evidence="2">Uncharacterized protein</fullName>
    </submittedName>
</protein>
<organism evidence="2 3">
    <name type="scientific">Rufibacter radiotolerans</name>
    <dbReference type="NCBI Taxonomy" id="1379910"/>
    <lineage>
        <taxon>Bacteria</taxon>
        <taxon>Pseudomonadati</taxon>
        <taxon>Bacteroidota</taxon>
        <taxon>Cytophagia</taxon>
        <taxon>Cytophagales</taxon>
        <taxon>Hymenobacteraceae</taxon>
        <taxon>Rufibacter</taxon>
    </lineage>
</organism>
<feature type="transmembrane region" description="Helical" evidence="1">
    <location>
        <begin position="74"/>
        <end position="94"/>
    </location>
</feature>
<reference evidence="2 3" key="1">
    <citation type="submission" date="2015-01" db="EMBL/GenBank/DDBJ databases">
        <title>Rufibacter sp./DG31D/ whole genome sequencing.</title>
        <authorList>
            <person name="Kim M.K."/>
            <person name="Srinivasan S."/>
            <person name="Lee J.-J."/>
        </authorList>
    </citation>
    <scope>NUCLEOTIDE SEQUENCE [LARGE SCALE GENOMIC DNA]</scope>
    <source>
        <strain evidence="2 3">DG31D</strain>
    </source>
</reference>
<gene>
    <name evidence="2" type="ORF">TH63_16020</name>
</gene>